<dbReference type="InterPro" id="IPR031680">
    <property type="entry name" value="Hepar_II_III_N"/>
</dbReference>
<dbReference type="EMBL" id="JBHSSW010000012">
    <property type="protein sequence ID" value="MFC6198661.1"/>
    <property type="molecule type" value="Genomic_DNA"/>
</dbReference>
<dbReference type="RefSeq" id="WP_377379055.1">
    <property type="nucleotide sequence ID" value="NZ_JBHSSW010000012.1"/>
</dbReference>
<evidence type="ECO:0000313" key="3">
    <source>
        <dbReference type="Proteomes" id="UP001596303"/>
    </source>
</evidence>
<dbReference type="Gene3D" id="1.50.10.100">
    <property type="entry name" value="Chondroitin AC/alginate lyase"/>
    <property type="match status" value="1"/>
</dbReference>
<feature type="domain" description="Heparin-sulfate lyase N-terminal" evidence="1">
    <location>
        <begin position="146"/>
        <end position="319"/>
    </location>
</feature>
<accession>A0ABW1SAE5</accession>
<keyword evidence="3" id="KW-1185">Reference proteome</keyword>
<gene>
    <name evidence="2" type="ORF">ACFQDM_11240</name>
</gene>
<sequence>MLPHKLEAALQYIELVRNGKKKADCAISILLSKDFVPSDFAYFFEVSDVQPEVMIPELFPSAKRASFNYDKVKDTEFLDVNLPSIKNIRLEFPLDWRDPLLVDRAHLREFNALEWLPAAMLSEEGRSQALPAVAQYQSDFFNHLTPDKFTWDEHSISDRMRNLFKFVQYYCKGADELNVPLILNSLRIMLLHLFLMLDDMFYCPSHNHGLMQDVGLLTVVPSIKALKQKGEILSFVEDRLLRRQLLKSITKEYAHKENSPGYHLHFLKSLSKILKTETISDDLRHNVETIMVETLRVFLYFVWPDRTLVTFGDTARQDVSEKVLEYISSIDPGFDFPKQVIQKFRSETTESRLDLAPDIVLRSVGYASFRTYWDFSSAGANGTCVVQKSGCRSQIHKHEDDGSFQFFGLGQELIIDPAKFSNDRTRKEALGGCNTTTHNVFRFESDPADFKIARANIQESWFASDRVCYTVCRQFKQKKDSRPDVYRILVFKKPDELIVIDAFKSHKPGKVCWSQVGLHPSLSFVRNFRGNLDHLVIRPDGKGFSLSLFDVANTQTAPCGEFDVIEAEIPYFPRAMVAEKTSQVRLKMTSRSGINALAYRIKLFDSEASADFAVPSVRINNGTLRLSSEDVEFSLRVFPRT</sequence>
<proteinExistence type="predicted"/>
<evidence type="ECO:0000313" key="2">
    <source>
        <dbReference type="EMBL" id="MFC6198661.1"/>
    </source>
</evidence>
<name>A0ABW1SAE5_9PROT</name>
<dbReference type="Pfam" id="PF16889">
    <property type="entry name" value="Hepar_II_III_N"/>
    <property type="match status" value="1"/>
</dbReference>
<evidence type="ECO:0000259" key="1">
    <source>
        <dbReference type="Pfam" id="PF16889"/>
    </source>
</evidence>
<organism evidence="2 3">
    <name type="scientific">Ponticaulis profundi</name>
    <dbReference type="NCBI Taxonomy" id="2665222"/>
    <lineage>
        <taxon>Bacteria</taxon>
        <taxon>Pseudomonadati</taxon>
        <taxon>Pseudomonadota</taxon>
        <taxon>Alphaproteobacteria</taxon>
        <taxon>Hyphomonadales</taxon>
        <taxon>Hyphomonadaceae</taxon>
        <taxon>Ponticaulis</taxon>
    </lineage>
</organism>
<dbReference type="InterPro" id="IPR008929">
    <property type="entry name" value="Chondroitin_lyas"/>
</dbReference>
<protein>
    <submittedName>
        <fullName evidence="2">Heparinase II/III family protein</fullName>
    </submittedName>
</protein>
<comment type="caution">
    <text evidence="2">The sequence shown here is derived from an EMBL/GenBank/DDBJ whole genome shotgun (WGS) entry which is preliminary data.</text>
</comment>
<dbReference type="Proteomes" id="UP001596303">
    <property type="component" value="Unassembled WGS sequence"/>
</dbReference>
<dbReference type="Gene3D" id="2.70.98.70">
    <property type="match status" value="1"/>
</dbReference>
<reference evidence="3" key="1">
    <citation type="journal article" date="2019" name="Int. J. Syst. Evol. Microbiol.">
        <title>The Global Catalogue of Microorganisms (GCM) 10K type strain sequencing project: providing services to taxonomists for standard genome sequencing and annotation.</title>
        <authorList>
            <consortium name="The Broad Institute Genomics Platform"/>
            <consortium name="The Broad Institute Genome Sequencing Center for Infectious Disease"/>
            <person name="Wu L."/>
            <person name="Ma J."/>
        </authorList>
    </citation>
    <scope>NUCLEOTIDE SEQUENCE [LARGE SCALE GENOMIC DNA]</scope>
    <source>
        <strain evidence="3">CGMCC-1.15741</strain>
    </source>
</reference>